<evidence type="ECO:0000259" key="7">
    <source>
        <dbReference type="Pfam" id="PF04321"/>
    </source>
</evidence>
<dbReference type="Gene3D" id="3.40.50.720">
    <property type="entry name" value="NAD(P)-binding Rossmann-like Domain"/>
    <property type="match status" value="1"/>
</dbReference>
<dbReference type="NCBIfam" id="TIGR01214">
    <property type="entry name" value="rmlD"/>
    <property type="match status" value="1"/>
</dbReference>
<accession>A0ABY0TND6</accession>
<dbReference type="PANTHER" id="PTHR10491">
    <property type="entry name" value="DTDP-4-DEHYDRORHAMNOSE REDUCTASE"/>
    <property type="match status" value="1"/>
</dbReference>
<dbReference type="InterPro" id="IPR029903">
    <property type="entry name" value="RmlD-like-bd"/>
</dbReference>
<dbReference type="Proteomes" id="UP000198740">
    <property type="component" value="Unassembled WGS sequence"/>
</dbReference>
<evidence type="ECO:0000313" key="8">
    <source>
        <dbReference type="EMBL" id="SDR14539.1"/>
    </source>
</evidence>
<evidence type="ECO:0000256" key="6">
    <source>
        <dbReference type="RuleBase" id="RU364082"/>
    </source>
</evidence>
<protein>
    <recommendedName>
        <fullName evidence="4 6">dTDP-4-dehydrorhamnose reductase</fullName>
        <ecNumber evidence="3 6">1.1.1.133</ecNumber>
    </recommendedName>
</protein>
<dbReference type="EC" id="1.1.1.133" evidence="3 6"/>
<comment type="similarity">
    <text evidence="2 6">Belongs to the dTDP-4-dehydrorhamnose reductase family.</text>
</comment>
<sequence length="300" mass="32467">MRVIVTGAQGQVGRELLLRAPSGFSVVGYGSGDLDISDRAQVQEVLARTKPQLLINAAAYTAVDKAESDTERAYAVNCDGVAHLALAAEAQGIAVLHISTDYVFDGDSEFAYEPGDATAPAGVYGLSKLAGEQRLQQHCSRHLILRTSWVFGAHGNNFVKTMLRLGRERDELAVVADQRGCPTSAGSIAETLWALATIFQREGTLKWGVYHYSGAPACTWYDFADEIFSQARLLGLLEKKPVLKAITTAEFPTPAKRPGWSVLSCHALERDFGLAARSWKAELQQVLHSLGNTPPVSKPL</sequence>
<evidence type="ECO:0000256" key="1">
    <source>
        <dbReference type="ARBA" id="ARBA00004781"/>
    </source>
</evidence>
<proteinExistence type="inferred from homology"/>
<dbReference type="RefSeq" id="WP_090403264.1">
    <property type="nucleotide sequence ID" value="NZ_FNKM01000002.1"/>
</dbReference>
<dbReference type="InterPro" id="IPR036291">
    <property type="entry name" value="NAD(P)-bd_dom_sf"/>
</dbReference>
<dbReference type="PANTHER" id="PTHR10491:SF4">
    <property type="entry name" value="METHIONINE ADENOSYLTRANSFERASE 2 SUBUNIT BETA"/>
    <property type="match status" value="1"/>
</dbReference>
<keyword evidence="6" id="KW-0560">Oxidoreductase</keyword>
<dbReference type="SUPFAM" id="SSF51735">
    <property type="entry name" value="NAD(P)-binding Rossmann-fold domains"/>
    <property type="match status" value="1"/>
</dbReference>
<evidence type="ECO:0000313" key="9">
    <source>
        <dbReference type="Proteomes" id="UP000198740"/>
    </source>
</evidence>
<dbReference type="Gene3D" id="3.90.25.10">
    <property type="entry name" value="UDP-galactose 4-epimerase, domain 1"/>
    <property type="match status" value="1"/>
</dbReference>
<keyword evidence="9" id="KW-1185">Reference proteome</keyword>
<comment type="cofactor">
    <cofactor evidence="6">
        <name>Mg(2+)</name>
        <dbReference type="ChEBI" id="CHEBI:18420"/>
    </cofactor>
    <text evidence="6">Binds 1 Mg(2+) ion per monomer.</text>
</comment>
<keyword evidence="6" id="KW-0521">NADP</keyword>
<dbReference type="Pfam" id="PF04321">
    <property type="entry name" value="RmlD_sub_bind"/>
    <property type="match status" value="1"/>
</dbReference>
<comment type="pathway">
    <text evidence="1 6">Carbohydrate biosynthesis; dTDP-L-rhamnose biosynthesis.</text>
</comment>
<evidence type="ECO:0000256" key="2">
    <source>
        <dbReference type="ARBA" id="ARBA00010944"/>
    </source>
</evidence>
<dbReference type="InterPro" id="IPR005913">
    <property type="entry name" value="dTDP_dehydrorham_reduct"/>
</dbReference>
<comment type="catalytic activity">
    <reaction evidence="5 6">
        <text>dTDP-beta-L-rhamnose + NADP(+) = dTDP-4-dehydro-beta-L-rhamnose + NADPH + H(+)</text>
        <dbReference type="Rhea" id="RHEA:21796"/>
        <dbReference type="ChEBI" id="CHEBI:15378"/>
        <dbReference type="ChEBI" id="CHEBI:57510"/>
        <dbReference type="ChEBI" id="CHEBI:57783"/>
        <dbReference type="ChEBI" id="CHEBI:58349"/>
        <dbReference type="ChEBI" id="CHEBI:62830"/>
        <dbReference type="EC" id="1.1.1.133"/>
    </reaction>
</comment>
<feature type="domain" description="RmlD-like substrate binding" evidence="7">
    <location>
        <begin position="1"/>
        <end position="289"/>
    </location>
</feature>
<name>A0ABY0TND6_9PSED</name>
<dbReference type="EMBL" id="FNKM01000002">
    <property type="protein sequence ID" value="SDR14539.1"/>
    <property type="molecule type" value="Genomic_DNA"/>
</dbReference>
<gene>
    <name evidence="8" type="ORF">SAMN04490186_3600</name>
</gene>
<comment type="function">
    <text evidence="6">Catalyzes the reduction of dTDP-6-deoxy-L-lyxo-4-hexulose to yield dTDP-L-rhamnose.</text>
</comment>
<evidence type="ECO:0000256" key="5">
    <source>
        <dbReference type="ARBA" id="ARBA00048200"/>
    </source>
</evidence>
<dbReference type="CDD" id="cd05254">
    <property type="entry name" value="dTDP_HR_like_SDR_e"/>
    <property type="match status" value="1"/>
</dbReference>
<reference evidence="8 9" key="1">
    <citation type="submission" date="2016-10" db="EMBL/GenBank/DDBJ databases">
        <authorList>
            <person name="Varghese N."/>
            <person name="Submissions S."/>
        </authorList>
    </citation>
    <scope>NUCLEOTIDE SEQUENCE [LARGE SCALE GENOMIC DNA]</scope>
    <source>
        <strain evidence="8 9">BS2976</strain>
    </source>
</reference>
<evidence type="ECO:0000256" key="3">
    <source>
        <dbReference type="ARBA" id="ARBA00012929"/>
    </source>
</evidence>
<comment type="caution">
    <text evidence="8">The sequence shown here is derived from an EMBL/GenBank/DDBJ whole genome shotgun (WGS) entry which is preliminary data.</text>
</comment>
<evidence type="ECO:0000256" key="4">
    <source>
        <dbReference type="ARBA" id="ARBA00017099"/>
    </source>
</evidence>
<organism evidence="8 9">
    <name type="scientific">Pseudomonas grimontii</name>
    <dbReference type="NCBI Taxonomy" id="129847"/>
    <lineage>
        <taxon>Bacteria</taxon>
        <taxon>Pseudomonadati</taxon>
        <taxon>Pseudomonadota</taxon>
        <taxon>Gammaproteobacteria</taxon>
        <taxon>Pseudomonadales</taxon>
        <taxon>Pseudomonadaceae</taxon>
        <taxon>Pseudomonas</taxon>
    </lineage>
</organism>